<organism evidence="2 3">
    <name type="scientific">Tremella mesenterica</name>
    <name type="common">Jelly fungus</name>
    <dbReference type="NCBI Taxonomy" id="5217"/>
    <lineage>
        <taxon>Eukaryota</taxon>
        <taxon>Fungi</taxon>
        <taxon>Dikarya</taxon>
        <taxon>Basidiomycota</taxon>
        <taxon>Agaricomycotina</taxon>
        <taxon>Tremellomycetes</taxon>
        <taxon>Tremellales</taxon>
        <taxon>Tremellaceae</taxon>
        <taxon>Tremella</taxon>
    </lineage>
</organism>
<dbReference type="PANTHER" id="PTHR40460:SF1">
    <property type="entry name" value="CSBD-LIKE DOMAIN-CONTAINING PROTEIN"/>
    <property type="match status" value="1"/>
</dbReference>
<dbReference type="VEuPathDB" id="FungiDB:TREMEDRAFT_26644"/>
<reference evidence="2 3" key="1">
    <citation type="submission" date="2016-06" db="EMBL/GenBank/DDBJ databases">
        <title>Evolution of pathogenesis and genome organization in the Tremellales.</title>
        <authorList>
            <person name="Cuomo C."/>
            <person name="Litvintseva A."/>
            <person name="Heitman J."/>
            <person name="Chen Y."/>
            <person name="Sun S."/>
            <person name="Springer D."/>
            <person name="Dromer F."/>
            <person name="Young S."/>
            <person name="Zeng Q."/>
            <person name="Chapman S."/>
            <person name="Gujja S."/>
            <person name="Saif S."/>
            <person name="Birren B."/>
        </authorList>
    </citation>
    <scope>NUCLEOTIDE SEQUENCE [LARGE SCALE GENOMIC DNA]</scope>
    <source>
        <strain evidence="2 3">ATCC 28783</strain>
    </source>
</reference>
<comment type="caution">
    <text evidence="2">The sequence shown here is derived from an EMBL/GenBank/DDBJ whole genome shotgun (WGS) entry which is preliminary data.</text>
</comment>
<dbReference type="PANTHER" id="PTHR40460">
    <property type="entry name" value="CHROMOSOME 1, WHOLE GENOME SHOTGUN SEQUENCE"/>
    <property type="match status" value="1"/>
</dbReference>
<evidence type="ECO:0000256" key="1">
    <source>
        <dbReference type="SAM" id="MobiDB-lite"/>
    </source>
</evidence>
<dbReference type="InParanoid" id="A0A4Q1B9S9"/>
<dbReference type="AlphaFoldDB" id="A0A4Q1B9S9"/>
<protein>
    <submittedName>
        <fullName evidence="2">Uncharacterized protein</fullName>
    </submittedName>
</protein>
<accession>A0A4Q1B9S9</accession>
<dbReference type="EMBL" id="SDIL01000132">
    <property type="protein sequence ID" value="RXK35539.1"/>
    <property type="molecule type" value="Genomic_DNA"/>
</dbReference>
<dbReference type="Proteomes" id="UP000289152">
    <property type="component" value="Unassembled WGS sequence"/>
</dbReference>
<gene>
    <name evidence="2" type="ORF">M231_07218</name>
</gene>
<dbReference type="STRING" id="5217.A0A4Q1B9S9"/>
<dbReference type="OrthoDB" id="9999611at2759"/>
<dbReference type="VEuPathDB" id="FungiDB:TREMEDRAFT_58878"/>
<name>A0A4Q1B9S9_TREME</name>
<feature type="region of interest" description="Disordered" evidence="1">
    <location>
        <begin position="442"/>
        <end position="466"/>
    </location>
</feature>
<evidence type="ECO:0000313" key="2">
    <source>
        <dbReference type="EMBL" id="RXK35539.1"/>
    </source>
</evidence>
<proteinExistence type="predicted"/>
<evidence type="ECO:0000313" key="3">
    <source>
        <dbReference type="Proteomes" id="UP000289152"/>
    </source>
</evidence>
<keyword evidence="3" id="KW-1185">Reference proteome</keyword>
<sequence>MTTSSPTLTPLYLITTSQTPLPLRFPRPQKPNLVVPPLIHRSLHSALDADPPSIVKSKGTLWIPDPLTVSKHDLPSIQPNLPLPTPPSSAIIENSQPPNLIINHTHARGNENDELTVKLHLVGSASPSIKAKWVEEALRILGEIKGLYGANHLLLGFKGVDYKGKKTDKNCQDDVSNQGSEDEKTEKMLELENEVEIIWKLVNQGCNCGIVDCDCPSSEPSRENPKEIGTLYLPLGLLKKLTEGKYPVRVNAMDTPDCHHLPKGYTEFARSKGVELWAGGGGEGSDPLPNAHLHNLLQEFSGILAEHIGASHLLEKQIAATEDGLGWDESGDLGVDVRWVLGKQHQPNKNIMSNSNEPSKVNGQINSLVGSAKELVGNAIEAGYQAVGGSTEPSSWTTTGQKQHAEGEAEITAAKAEGYVEGVTDRLTGKKDAIVGAVTGDKAQQLSGNAQHDKGHAQMEINKPSS</sequence>